<accession>A0A2A9NBF8</accession>
<dbReference type="OrthoDB" id="3262920at2759"/>
<evidence type="ECO:0000313" key="2">
    <source>
        <dbReference type="Proteomes" id="UP000242287"/>
    </source>
</evidence>
<dbReference type="SUPFAM" id="SSF56672">
    <property type="entry name" value="DNA/RNA polymerases"/>
    <property type="match status" value="1"/>
</dbReference>
<reference evidence="1 2" key="1">
    <citation type="submission" date="2014-02" db="EMBL/GenBank/DDBJ databases">
        <title>Transposable element dynamics among asymbiotic and ectomycorrhizal Amanita fungi.</title>
        <authorList>
            <consortium name="DOE Joint Genome Institute"/>
            <person name="Hess J."/>
            <person name="Skrede I."/>
            <person name="Wolfe B."/>
            <person name="LaButti K."/>
            <person name="Ohm R.A."/>
            <person name="Grigoriev I.V."/>
            <person name="Pringle A."/>
        </authorList>
    </citation>
    <scope>NUCLEOTIDE SEQUENCE [LARGE SCALE GENOMIC DNA]</scope>
    <source>
        <strain evidence="1 2">SKay4041</strain>
    </source>
</reference>
<feature type="non-terminal residue" evidence="1">
    <location>
        <position position="1"/>
    </location>
</feature>
<dbReference type="STRING" id="703135.A0A2A9NBF8"/>
<dbReference type="InterPro" id="IPR043502">
    <property type="entry name" value="DNA/RNA_pol_sf"/>
</dbReference>
<dbReference type="Gene3D" id="3.10.10.10">
    <property type="entry name" value="HIV Type 1 Reverse Transcriptase, subunit A, domain 1"/>
    <property type="match status" value="1"/>
</dbReference>
<dbReference type="Proteomes" id="UP000242287">
    <property type="component" value="Unassembled WGS sequence"/>
</dbReference>
<dbReference type="AlphaFoldDB" id="A0A2A9NBF8"/>
<gene>
    <name evidence="1" type="ORF">AMATHDRAFT_127895</name>
</gene>
<feature type="non-terminal residue" evidence="1">
    <location>
        <position position="52"/>
    </location>
</feature>
<proteinExistence type="predicted"/>
<organism evidence="1 2">
    <name type="scientific">Amanita thiersii Skay4041</name>
    <dbReference type="NCBI Taxonomy" id="703135"/>
    <lineage>
        <taxon>Eukaryota</taxon>
        <taxon>Fungi</taxon>
        <taxon>Dikarya</taxon>
        <taxon>Basidiomycota</taxon>
        <taxon>Agaricomycotina</taxon>
        <taxon>Agaricomycetes</taxon>
        <taxon>Agaricomycetidae</taxon>
        <taxon>Agaricales</taxon>
        <taxon>Pluteineae</taxon>
        <taxon>Amanitaceae</taxon>
        <taxon>Amanita</taxon>
    </lineage>
</organism>
<evidence type="ECO:0000313" key="1">
    <source>
        <dbReference type="EMBL" id="PFH45106.1"/>
    </source>
</evidence>
<protein>
    <submittedName>
        <fullName evidence="1">Uncharacterized protein</fullName>
    </submittedName>
</protein>
<keyword evidence="2" id="KW-1185">Reference proteome</keyword>
<name>A0A2A9NBF8_9AGAR</name>
<dbReference type="EMBL" id="KZ302560">
    <property type="protein sequence ID" value="PFH45106.1"/>
    <property type="molecule type" value="Genomic_DNA"/>
</dbReference>
<sequence>KIYPINPTEQKQLDDFLKENLETGHIQPSKFPMAGVTMASPFFFVKKKDRSL</sequence>